<keyword evidence="2" id="KW-1185">Reference proteome</keyword>
<accession>A0A8X6L609</accession>
<dbReference type="Proteomes" id="UP000887116">
    <property type="component" value="Unassembled WGS sequence"/>
</dbReference>
<proteinExistence type="predicted"/>
<dbReference type="OrthoDB" id="10299794at2759"/>
<dbReference type="EMBL" id="BMAO01034249">
    <property type="protein sequence ID" value="GFQ95118.1"/>
    <property type="molecule type" value="Genomic_DNA"/>
</dbReference>
<reference evidence="1" key="1">
    <citation type="submission" date="2020-07" db="EMBL/GenBank/DDBJ databases">
        <title>Multicomponent nature underlies the extraordinary mechanical properties of spider dragline silk.</title>
        <authorList>
            <person name="Kono N."/>
            <person name="Nakamura H."/>
            <person name="Mori M."/>
            <person name="Yoshida Y."/>
            <person name="Ohtoshi R."/>
            <person name="Malay A.D."/>
            <person name="Moran D.A.P."/>
            <person name="Tomita M."/>
            <person name="Numata K."/>
            <person name="Arakawa K."/>
        </authorList>
    </citation>
    <scope>NUCLEOTIDE SEQUENCE</scope>
</reference>
<organism evidence="1 2">
    <name type="scientific">Trichonephila clavata</name>
    <name type="common">Joro spider</name>
    <name type="synonym">Nephila clavata</name>
    <dbReference type="NCBI Taxonomy" id="2740835"/>
    <lineage>
        <taxon>Eukaryota</taxon>
        <taxon>Metazoa</taxon>
        <taxon>Ecdysozoa</taxon>
        <taxon>Arthropoda</taxon>
        <taxon>Chelicerata</taxon>
        <taxon>Arachnida</taxon>
        <taxon>Araneae</taxon>
        <taxon>Araneomorphae</taxon>
        <taxon>Entelegynae</taxon>
        <taxon>Araneoidea</taxon>
        <taxon>Nephilidae</taxon>
        <taxon>Trichonephila</taxon>
    </lineage>
</organism>
<protein>
    <submittedName>
        <fullName evidence="1">Uncharacterized protein</fullName>
    </submittedName>
</protein>
<gene>
    <name evidence="1" type="ORF">TNCT_461751</name>
</gene>
<evidence type="ECO:0000313" key="1">
    <source>
        <dbReference type="EMBL" id="GFQ95118.1"/>
    </source>
</evidence>
<dbReference type="AlphaFoldDB" id="A0A8X6L609"/>
<name>A0A8X6L609_TRICU</name>
<sequence>MVPQGGHTFQLIHSIAEAHHRIPSKSIKTGSTPRKQITPSTCPLKYVLPKPIITVMVARGIEIAGLDCGLMYGHHL</sequence>
<evidence type="ECO:0000313" key="2">
    <source>
        <dbReference type="Proteomes" id="UP000887116"/>
    </source>
</evidence>
<comment type="caution">
    <text evidence="1">The sequence shown here is derived from an EMBL/GenBank/DDBJ whole genome shotgun (WGS) entry which is preliminary data.</text>
</comment>